<reference evidence="16" key="1">
    <citation type="journal article" date="2021" name="PeerJ">
        <title>Extensive microbial diversity within the chicken gut microbiome revealed by metagenomics and culture.</title>
        <authorList>
            <person name="Gilroy R."/>
            <person name="Ravi A."/>
            <person name="Getino M."/>
            <person name="Pursley I."/>
            <person name="Horton D.L."/>
            <person name="Alikhan N.F."/>
            <person name="Baker D."/>
            <person name="Gharbi K."/>
            <person name="Hall N."/>
            <person name="Watson M."/>
            <person name="Adriaenssens E.M."/>
            <person name="Foster-Nyarko E."/>
            <person name="Jarju S."/>
            <person name="Secka A."/>
            <person name="Antonio M."/>
            <person name="Oren A."/>
            <person name="Chaudhuri R.R."/>
            <person name="La Ragione R."/>
            <person name="Hildebrand F."/>
            <person name="Pallen M.J."/>
        </authorList>
    </citation>
    <scope>NUCLEOTIDE SEQUENCE</scope>
    <source>
        <strain evidence="16">ChiSjej5B23-15282</strain>
    </source>
</reference>
<evidence type="ECO:0000256" key="8">
    <source>
        <dbReference type="ARBA" id="ARBA00023157"/>
    </source>
</evidence>
<dbReference type="SUPFAM" id="SSF51445">
    <property type="entry name" value="(Trans)glycosidases"/>
    <property type="match status" value="1"/>
</dbReference>
<evidence type="ECO:0000259" key="15">
    <source>
        <dbReference type="SMART" id="SM00813"/>
    </source>
</evidence>
<feature type="chain" id="PRO_5039566582" description="non-reducing end alpha-L-arabinofuranosidase" evidence="13">
    <location>
        <begin position="29"/>
        <end position="1076"/>
    </location>
</feature>
<dbReference type="InterPro" id="IPR017853">
    <property type="entry name" value="GH"/>
</dbReference>
<evidence type="ECO:0000256" key="5">
    <source>
        <dbReference type="ARBA" id="ARBA00012670"/>
    </source>
</evidence>
<evidence type="ECO:0000256" key="2">
    <source>
        <dbReference type="ARBA" id="ARBA00004881"/>
    </source>
</evidence>
<dbReference type="SUPFAM" id="SSF49899">
    <property type="entry name" value="Concanavalin A-like lectins/glucanases"/>
    <property type="match status" value="1"/>
</dbReference>
<keyword evidence="8" id="KW-1015">Disulfide bond</keyword>
<feature type="transmembrane region" description="Helical" evidence="12">
    <location>
        <begin position="1046"/>
        <end position="1065"/>
    </location>
</feature>
<evidence type="ECO:0000256" key="12">
    <source>
        <dbReference type="SAM" id="Phobius"/>
    </source>
</evidence>
<evidence type="ECO:0000256" key="6">
    <source>
        <dbReference type="ARBA" id="ARBA00022729"/>
    </source>
</evidence>
<dbReference type="Gene3D" id="1.20.1270.90">
    <property type="entry name" value="AF1782-like"/>
    <property type="match status" value="1"/>
</dbReference>
<dbReference type="EMBL" id="DXFA01000065">
    <property type="protein sequence ID" value="HIX48059.1"/>
    <property type="molecule type" value="Genomic_DNA"/>
</dbReference>
<comment type="catalytic activity">
    <reaction evidence="1">
        <text>Hydrolysis of terminal non-reducing alpha-L-arabinofuranoside residues in alpha-L-arabinosides.</text>
        <dbReference type="EC" id="3.2.1.55"/>
    </reaction>
</comment>
<feature type="signal peptide" evidence="13">
    <location>
        <begin position="1"/>
        <end position="28"/>
    </location>
</feature>
<evidence type="ECO:0000256" key="7">
    <source>
        <dbReference type="ARBA" id="ARBA00022801"/>
    </source>
</evidence>
<sequence length="1076" mass="115394">MKRKEKALALLLSAVCAVQGVGVLPVQAEVSAAVSLEEGLTGYWNFDGGDPMANLAPEASLTASLSGSAVSVQPSEDEGFGNVLRFGERQGESAKMTVASGLNSGGGDFSVSLWVNNSPAQNGSVKTVVLQQTGNGRTLLYRQNGQYVTYISAADVAMGSSTGSDVWEHLVLVKTGEPSAYEVTLYVNGEEESTKDLSSGAVNAVTDLLIGAHKNAGDTGQFVGDVDELRLYNRALSQEEVQALYAEHEDVVLEQQIQGIRDELSALIQRAEELCEQGEEDPAVPERDALTAAIDSAKEVLESTDASAVTAALDALKNALDEYMDVSLTLTVDPQDVTREIDDGIFGINHRYAFNGYGSFDPETMQIKEEFSQLYTQAGFGSLRYPGGTISNLFNWKDTIGPKEERVAQIHGFYNNSGQHGIEPNFGLDEAAEFTREHDSELVYVYALARGDADDAADLIEYLNAEVGSNPNGGTAWAEVRAANGHEAPYNVRYFEIGNEMNQGGADGTTAQTYWIDDVPGGALTGYINGGTASFSGQYVVAKDDWNQTASYSDGTADQTFYLRYARVERDEKAEDYASFTAVNKGSVKIYAGGTQWTEVPDLETAGADAQVYSVDYKTGAVHFGDGTHGAIPQSGQQITADYSVDRDGFVQISQAMRSTMDQINEYNSGNGLAEKEIHIYSSFETEGFVNQMHESGNDDLYDGLTIHPYSGTPAGGSSTEESRKTFYYDAMLKGDAKAADVENYVTLMQKYDQTKVPVISECGIFRSTDTMVRSQTHALYIARAIMEYVRLGSPYIQKHCLVDWYSEGADSLGPTQQAVIQAVSTGGSTADGTGEFRFFSTPSASVFEMLNGSFGDQVISSSLNYEQQLDSGVDQYSVMTSKDAEGNIYAAIVNLNLEGENKMNIRIEGQNLTGRTMEVQSLSGDSFYAENTLDHPDNVKIDRSEAEIGGTDAVVTLAPHSFTVVKIHAAQDEGGSGTEEPDPEIPTDPDPEKPGGEDSDVEDPGAGDPAGPGKPSGAEGSQNAGSSADAGKDTDVPVTGEGRGLAMFAILCIFSGMGAVYLGYRRVKTDKIKNE</sequence>
<evidence type="ECO:0000256" key="11">
    <source>
        <dbReference type="SAM" id="MobiDB-lite"/>
    </source>
</evidence>
<feature type="region of interest" description="Disordered" evidence="11">
    <location>
        <begin position="972"/>
        <end position="1037"/>
    </location>
</feature>
<dbReference type="AlphaFoldDB" id="A0A9D1VW45"/>
<evidence type="ECO:0000256" key="1">
    <source>
        <dbReference type="ARBA" id="ARBA00001462"/>
    </source>
</evidence>
<dbReference type="GO" id="GO:0000272">
    <property type="term" value="P:polysaccharide catabolic process"/>
    <property type="evidence" value="ECO:0007669"/>
    <property type="project" value="TreeGrafter"/>
</dbReference>
<protein>
    <recommendedName>
        <fullName evidence="5">non-reducing end alpha-L-arabinofuranosidase</fullName>
        <ecNumber evidence="5">3.2.1.55</ecNumber>
    </recommendedName>
</protein>
<proteinExistence type="inferred from homology"/>
<feature type="domain" description="LamG-like jellyroll fold" evidence="14">
    <location>
        <begin position="107"/>
        <end position="239"/>
    </location>
</feature>
<comment type="pathway">
    <text evidence="2">Glycan metabolism.</text>
</comment>
<feature type="compositionally biased region" description="Acidic residues" evidence="11">
    <location>
        <begin position="980"/>
        <end position="990"/>
    </location>
</feature>
<name>A0A9D1VW45_9FIRM</name>
<comment type="subunit">
    <text evidence="4">Homohexamer; trimer of dimers.</text>
</comment>
<dbReference type="SMART" id="SM00813">
    <property type="entry name" value="Alpha-L-AF_C"/>
    <property type="match status" value="1"/>
</dbReference>
<dbReference type="Gene3D" id="2.60.120.200">
    <property type="match status" value="1"/>
</dbReference>
<keyword evidence="7" id="KW-0378">Hydrolase</keyword>
<dbReference type="EC" id="3.2.1.55" evidence="5"/>
<dbReference type="InterPro" id="IPR013780">
    <property type="entry name" value="Glyco_hydro_b"/>
</dbReference>
<feature type="compositionally biased region" description="Low complexity" evidence="11">
    <location>
        <begin position="1007"/>
        <end position="1019"/>
    </location>
</feature>
<comment type="similarity">
    <text evidence="3">Belongs to the glycosyl hydrolase 51 family.</text>
</comment>
<dbReference type="InterPro" id="IPR013320">
    <property type="entry name" value="ConA-like_dom_sf"/>
</dbReference>
<evidence type="ECO:0000259" key="14">
    <source>
        <dbReference type="SMART" id="SM00560"/>
    </source>
</evidence>
<organism evidence="16 17">
    <name type="scientific">Candidatus Mediterraneibacter caccavium</name>
    <dbReference type="NCBI Taxonomy" id="2838661"/>
    <lineage>
        <taxon>Bacteria</taxon>
        <taxon>Bacillati</taxon>
        <taxon>Bacillota</taxon>
        <taxon>Clostridia</taxon>
        <taxon>Lachnospirales</taxon>
        <taxon>Lachnospiraceae</taxon>
        <taxon>Mediterraneibacter</taxon>
    </lineage>
</organism>
<keyword evidence="12" id="KW-0812">Transmembrane</keyword>
<keyword evidence="9" id="KW-0119">Carbohydrate metabolism</keyword>
<gene>
    <name evidence="16" type="ORF">H9981_03440</name>
</gene>
<dbReference type="Pfam" id="PF22848">
    <property type="entry name" value="ASD1_dom"/>
    <property type="match status" value="1"/>
</dbReference>
<evidence type="ECO:0000313" key="16">
    <source>
        <dbReference type="EMBL" id="HIX48059.1"/>
    </source>
</evidence>
<evidence type="ECO:0000256" key="3">
    <source>
        <dbReference type="ARBA" id="ARBA00007186"/>
    </source>
</evidence>
<comment type="caution">
    <text evidence="16">The sequence shown here is derived from an EMBL/GenBank/DDBJ whole genome shotgun (WGS) entry which is preliminary data.</text>
</comment>
<dbReference type="PANTHER" id="PTHR43576">
    <property type="entry name" value="ALPHA-L-ARABINOFURANOSIDASE C-RELATED"/>
    <property type="match status" value="1"/>
</dbReference>
<dbReference type="InterPro" id="IPR010720">
    <property type="entry name" value="Alpha-L-AF_C"/>
</dbReference>
<dbReference type="Proteomes" id="UP000824243">
    <property type="component" value="Unassembled WGS sequence"/>
</dbReference>
<feature type="domain" description="Alpha-L-arabinofuranosidase C-terminal" evidence="15">
    <location>
        <begin position="805"/>
        <end position="962"/>
    </location>
</feature>
<dbReference type="GO" id="GO:0046373">
    <property type="term" value="P:L-arabinose metabolic process"/>
    <property type="evidence" value="ECO:0007669"/>
    <property type="project" value="InterPro"/>
</dbReference>
<dbReference type="PANTHER" id="PTHR43576:SF3">
    <property type="entry name" value="ALPHA-L-ARABINOFURANOSIDASE C"/>
    <property type="match status" value="1"/>
</dbReference>
<keyword evidence="12" id="KW-1133">Transmembrane helix</keyword>
<dbReference type="GO" id="GO:0046556">
    <property type="term" value="F:alpha-L-arabinofuranosidase activity"/>
    <property type="evidence" value="ECO:0007669"/>
    <property type="project" value="UniProtKB-EC"/>
</dbReference>
<dbReference type="SUPFAM" id="SSF51011">
    <property type="entry name" value="Glycosyl hydrolase domain"/>
    <property type="match status" value="1"/>
</dbReference>
<evidence type="ECO:0000313" key="17">
    <source>
        <dbReference type="Proteomes" id="UP000824243"/>
    </source>
</evidence>
<dbReference type="Gene3D" id="3.20.20.80">
    <property type="entry name" value="Glycosidases"/>
    <property type="match status" value="2"/>
</dbReference>
<dbReference type="SMART" id="SM00560">
    <property type="entry name" value="LamGL"/>
    <property type="match status" value="1"/>
</dbReference>
<evidence type="ECO:0000256" key="13">
    <source>
        <dbReference type="SAM" id="SignalP"/>
    </source>
</evidence>
<keyword evidence="10" id="KW-0326">Glycosidase</keyword>
<accession>A0A9D1VW45</accession>
<dbReference type="Pfam" id="PF13385">
    <property type="entry name" value="Laminin_G_3"/>
    <property type="match status" value="1"/>
</dbReference>
<keyword evidence="12" id="KW-0472">Membrane</keyword>
<dbReference type="Pfam" id="PF06964">
    <property type="entry name" value="Alpha-L-AF_C"/>
    <property type="match status" value="1"/>
</dbReference>
<keyword evidence="6 13" id="KW-0732">Signal</keyword>
<evidence type="ECO:0000256" key="4">
    <source>
        <dbReference type="ARBA" id="ARBA00011165"/>
    </source>
</evidence>
<dbReference type="Gene3D" id="2.60.40.1180">
    <property type="entry name" value="Golgi alpha-mannosidase II"/>
    <property type="match status" value="1"/>
</dbReference>
<evidence type="ECO:0000256" key="10">
    <source>
        <dbReference type="ARBA" id="ARBA00023295"/>
    </source>
</evidence>
<evidence type="ECO:0000256" key="9">
    <source>
        <dbReference type="ARBA" id="ARBA00023277"/>
    </source>
</evidence>
<dbReference type="InterPro" id="IPR055235">
    <property type="entry name" value="ASD1_cat"/>
</dbReference>
<reference evidence="16" key="2">
    <citation type="submission" date="2021-04" db="EMBL/GenBank/DDBJ databases">
        <authorList>
            <person name="Gilroy R."/>
        </authorList>
    </citation>
    <scope>NUCLEOTIDE SEQUENCE</scope>
    <source>
        <strain evidence="16">ChiSjej5B23-15282</strain>
    </source>
</reference>
<dbReference type="InterPro" id="IPR006558">
    <property type="entry name" value="LamG-like"/>
</dbReference>